<evidence type="ECO:0000256" key="17">
    <source>
        <dbReference type="ARBA" id="ARBA00030571"/>
    </source>
</evidence>
<evidence type="ECO:0000256" key="12">
    <source>
        <dbReference type="ARBA" id="ARBA00022741"/>
    </source>
</evidence>
<dbReference type="CDD" id="cd00544">
    <property type="entry name" value="CobU"/>
    <property type="match status" value="1"/>
</dbReference>
<feature type="binding site" evidence="19">
    <location>
        <position position="87"/>
    </location>
    <ligand>
        <name>GTP</name>
        <dbReference type="ChEBI" id="CHEBI:37565"/>
    </ligand>
</feature>
<keyword evidence="11 20" id="KW-0808">Transferase</keyword>
<evidence type="ECO:0000256" key="15">
    <source>
        <dbReference type="ARBA" id="ARBA00023134"/>
    </source>
</evidence>
<evidence type="ECO:0000313" key="20">
    <source>
        <dbReference type="EMBL" id="RDV83273.1"/>
    </source>
</evidence>
<comment type="catalytic activity">
    <reaction evidence="2">
        <text>adenosylcob(III)inamide phosphate + GTP + H(+) = adenosylcob(III)inamide-GDP + diphosphate</text>
        <dbReference type="Rhea" id="RHEA:22712"/>
        <dbReference type="ChEBI" id="CHEBI:15378"/>
        <dbReference type="ChEBI" id="CHEBI:33019"/>
        <dbReference type="ChEBI" id="CHEBI:37565"/>
        <dbReference type="ChEBI" id="CHEBI:58502"/>
        <dbReference type="ChEBI" id="CHEBI:60487"/>
        <dbReference type="EC" id="2.7.7.62"/>
    </reaction>
</comment>
<dbReference type="EC" id="2.7.1.156" evidence="8"/>
<comment type="similarity">
    <text evidence="7">Belongs to the CobU/CobP family.</text>
</comment>
<comment type="pathway">
    <text evidence="6">Cofactor biosynthesis; adenosylcobalamin biosynthesis; adenosylcobalamin from cob(II)yrinate a,c-diamide: step 5/7.</text>
</comment>
<evidence type="ECO:0000256" key="10">
    <source>
        <dbReference type="ARBA" id="ARBA00022573"/>
    </source>
</evidence>
<evidence type="ECO:0000256" key="13">
    <source>
        <dbReference type="ARBA" id="ARBA00022777"/>
    </source>
</evidence>
<evidence type="ECO:0000313" key="21">
    <source>
        <dbReference type="Proteomes" id="UP000256329"/>
    </source>
</evidence>
<organism evidence="20 21">
    <name type="scientific">Ammonifex thiophilus</name>
    <dbReference type="NCBI Taxonomy" id="444093"/>
    <lineage>
        <taxon>Bacteria</taxon>
        <taxon>Bacillati</taxon>
        <taxon>Bacillota</taxon>
        <taxon>Clostridia</taxon>
        <taxon>Thermoanaerobacterales</taxon>
        <taxon>Thermoanaerobacteraceae</taxon>
        <taxon>Ammonifex</taxon>
    </lineage>
</organism>
<keyword evidence="21" id="KW-1185">Reference proteome</keyword>
<sequence length="197" mass="22030">MVSGYRRELHPLGHKEDSLFPRVKAGLNHFILVTGGARSGKSRFAESLLREEPEVLYLATAVITDAEMEERIKAHRSRRPRHWRTLEEPEELLRVLEQVPSDRALLLDCLGIWVSNLLVAGREAKEIEEQARELVAALRQREGRTVVVTSEVGMGLVPTSASGRVYRDLLGSINQMLAQAADMAYLVVCGLPVQIKP</sequence>
<evidence type="ECO:0000256" key="11">
    <source>
        <dbReference type="ARBA" id="ARBA00022679"/>
    </source>
</evidence>
<dbReference type="OrthoDB" id="9799422at2"/>
<dbReference type="Pfam" id="PF02283">
    <property type="entry name" value="CobU"/>
    <property type="match status" value="1"/>
</dbReference>
<dbReference type="GO" id="GO:0005524">
    <property type="term" value="F:ATP binding"/>
    <property type="evidence" value="ECO:0007669"/>
    <property type="project" value="UniProtKB-KW"/>
</dbReference>
<comment type="catalytic activity">
    <reaction evidence="3">
        <text>adenosylcob(III)inamide + GTP = adenosylcob(III)inamide phosphate + GDP + H(+)</text>
        <dbReference type="Rhea" id="RHEA:15765"/>
        <dbReference type="ChEBI" id="CHEBI:2480"/>
        <dbReference type="ChEBI" id="CHEBI:15378"/>
        <dbReference type="ChEBI" id="CHEBI:37565"/>
        <dbReference type="ChEBI" id="CHEBI:58189"/>
        <dbReference type="ChEBI" id="CHEBI:58502"/>
        <dbReference type="EC" id="2.7.1.156"/>
    </reaction>
</comment>
<feature type="active site" description="GMP-histidine intermediate" evidence="18">
    <location>
        <position position="75"/>
    </location>
</feature>
<dbReference type="GO" id="GO:0008820">
    <property type="term" value="F:cobinamide phosphate guanylyltransferase activity"/>
    <property type="evidence" value="ECO:0007669"/>
    <property type="project" value="UniProtKB-EC"/>
</dbReference>
<accession>A0A3D8P567</accession>
<comment type="caution">
    <text evidence="20">The sequence shown here is derived from an EMBL/GenBank/DDBJ whole genome shotgun (WGS) entry which is preliminary data.</text>
</comment>
<name>A0A3D8P567_9THEO</name>
<evidence type="ECO:0000256" key="2">
    <source>
        <dbReference type="ARBA" id="ARBA00000711"/>
    </source>
</evidence>
<keyword evidence="12 19" id="KW-0547">Nucleotide-binding</keyword>
<evidence type="ECO:0000256" key="14">
    <source>
        <dbReference type="ARBA" id="ARBA00022840"/>
    </source>
</evidence>
<evidence type="ECO:0000256" key="16">
    <source>
        <dbReference type="ARBA" id="ARBA00029570"/>
    </source>
</evidence>
<evidence type="ECO:0000256" key="9">
    <source>
        <dbReference type="ARBA" id="ARBA00012523"/>
    </source>
</evidence>
<feature type="binding site" evidence="19">
    <location>
        <begin position="59"/>
        <end position="61"/>
    </location>
    <ligand>
        <name>GTP</name>
        <dbReference type="ChEBI" id="CHEBI:37565"/>
    </ligand>
</feature>
<dbReference type="EMBL" id="QSLN01000006">
    <property type="protein sequence ID" value="RDV83273.1"/>
    <property type="molecule type" value="Genomic_DNA"/>
</dbReference>
<dbReference type="GO" id="GO:0005525">
    <property type="term" value="F:GTP binding"/>
    <property type="evidence" value="ECO:0007669"/>
    <property type="project" value="UniProtKB-KW"/>
</dbReference>
<evidence type="ECO:0000256" key="3">
    <source>
        <dbReference type="ARBA" id="ARBA00001522"/>
    </source>
</evidence>
<dbReference type="AlphaFoldDB" id="A0A3D8P567"/>
<dbReference type="PANTHER" id="PTHR34848:SF1">
    <property type="entry name" value="BIFUNCTIONAL ADENOSYLCOBALAMIN BIOSYNTHESIS PROTEIN COBU"/>
    <property type="match status" value="1"/>
</dbReference>
<feature type="binding site" evidence="19">
    <location>
        <begin position="76"/>
        <end position="79"/>
    </location>
    <ligand>
        <name>GTP</name>
        <dbReference type="ChEBI" id="CHEBI:37565"/>
    </ligand>
</feature>
<evidence type="ECO:0000256" key="1">
    <source>
        <dbReference type="ARBA" id="ARBA00000312"/>
    </source>
</evidence>
<evidence type="ECO:0000256" key="19">
    <source>
        <dbReference type="PIRSR" id="PIRSR006135-2"/>
    </source>
</evidence>
<keyword evidence="10" id="KW-0169">Cobalamin biosynthesis</keyword>
<evidence type="ECO:0000256" key="8">
    <source>
        <dbReference type="ARBA" id="ARBA00012016"/>
    </source>
</evidence>
<keyword evidence="15 19" id="KW-0342">GTP-binding</keyword>
<evidence type="ECO:0000256" key="18">
    <source>
        <dbReference type="PIRSR" id="PIRSR006135-1"/>
    </source>
</evidence>
<dbReference type="InterPro" id="IPR003203">
    <property type="entry name" value="CobU/CobP"/>
</dbReference>
<dbReference type="Gene3D" id="3.40.50.300">
    <property type="entry name" value="P-loop containing nucleotide triphosphate hydrolases"/>
    <property type="match status" value="1"/>
</dbReference>
<comment type="pathway">
    <text evidence="5">Cofactor biosynthesis; adenosylcobalamin biosynthesis; adenosylcobalamin from cob(II)yrinate a,c-diamide: step 6/7.</text>
</comment>
<evidence type="ECO:0000256" key="7">
    <source>
        <dbReference type="ARBA" id="ARBA00007490"/>
    </source>
</evidence>
<dbReference type="Proteomes" id="UP000256329">
    <property type="component" value="Unassembled WGS sequence"/>
</dbReference>
<keyword evidence="13 20" id="KW-0418">Kinase</keyword>
<gene>
    <name evidence="20" type="ORF">DXX99_05675</name>
</gene>
<dbReference type="PIRSF" id="PIRSF006135">
    <property type="entry name" value="CobU"/>
    <property type="match status" value="1"/>
</dbReference>
<dbReference type="GO" id="GO:0009236">
    <property type="term" value="P:cobalamin biosynthetic process"/>
    <property type="evidence" value="ECO:0007669"/>
    <property type="project" value="UniProtKB-UniPathway"/>
</dbReference>
<protein>
    <recommendedName>
        <fullName evidence="16">Adenosylcobinamide kinase</fullName>
        <ecNumber evidence="8">2.7.1.156</ecNumber>
        <ecNumber evidence="9">2.7.7.62</ecNumber>
    </recommendedName>
    <alternativeName>
        <fullName evidence="17">Adenosylcobinamide-phosphate guanylyltransferase</fullName>
    </alternativeName>
</protein>
<proteinExistence type="inferred from homology"/>
<evidence type="ECO:0000256" key="4">
    <source>
        <dbReference type="ARBA" id="ARBA00003889"/>
    </source>
</evidence>
<dbReference type="GO" id="GO:0043752">
    <property type="term" value="F:adenosylcobinamide kinase activity"/>
    <property type="evidence" value="ECO:0007669"/>
    <property type="project" value="UniProtKB-EC"/>
</dbReference>
<keyword evidence="14" id="KW-0067">ATP-binding</keyword>
<dbReference type="PANTHER" id="PTHR34848">
    <property type="match status" value="1"/>
</dbReference>
<dbReference type="InterPro" id="IPR027417">
    <property type="entry name" value="P-loop_NTPase"/>
</dbReference>
<dbReference type="NCBIfam" id="NF004469">
    <property type="entry name" value="PRK05800.1"/>
    <property type="match status" value="1"/>
</dbReference>
<dbReference type="EC" id="2.7.7.62" evidence="9"/>
<dbReference type="UniPathway" id="UPA00148">
    <property type="reaction ID" value="UER00236"/>
</dbReference>
<comment type="function">
    <text evidence="4">Catalyzes ATP-dependent phosphorylation of adenosylcobinamide and addition of GMP to adenosylcobinamide phosphate.</text>
</comment>
<reference evidence="20 21" key="1">
    <citation type="submission" date="2018-08" db="EMBL/GenBank/DDBJ databases">
        <title>Form III RuBisCO-mediated autotrophy in Thermodesulfobium bacteria.</title>
        <authorList>
            <person name="Toshchakov S.V."/>
            <person name="Kublanov I.V."/>
            <person name="Frolov E."/>
            <person name="Bonch-Osmolovskaya E.A."/>
            <person name="Tourova T.P."/>
            <person name="Chernych N.A."/>
            <person name="Lebedinsky A.V."/>
        </authorList>
    </citation>
    <scope>NUCLEOTIDE SEQUENCE [LARGE SCALE GENOMIC DNA]</scope>
    <source>
        <strain evidence="20 21">SR</strain>
    </source>
</reference>
<evidence type="ECO:0000256" key="6">
    <source>
        <dbReference type="ARBA" id="ARBA00005159"/>
    </source>
</evidence>
<dbReference type="SUPFAM" id="SSF52540">
    <property type="entry name" value="P-loop containing nucleoside triphosphate hydrolases"/>
    <property type="match status" value="1"/>
</dbReference>
<keyword evidence="20" id="KW-0548">Nucleotidyltransferase</keyword>
<evidence type="ECO:0000256" key="5">
    <source>
        <dbReference type="ARBA" id="ARBA00004692"/>
    </source>
</evidence>
<comment type="catalytic activity">
    <reaction evidence="1">
        <text>adenosylcob(III)inamide + ATP = adenosylcob(III)inamide phosphate + ADP + H(+)</text>
        <dbReference type="Rhea" id="RHEA:15769"/>
        <dbReference type="ChEBI" id="CHEBI:2480"/>
        <dbReference type="ChEBI" id="CHEBI:15378"/>
        <dbReference type="ChEBI" id="CHEBI:30616"/>
        <dbReference type="ChEBI" id="CHEBI:58502"/>
        <dbReference type="ChEBI" id="CHEBI:456216"/>
        <dbReference type="EC" id="2.7.1.156"/>
    </reaction>
</comment>
<feature type="binding site" evidence="19">
    <location>
        <position position="108"/>
    </location>
    <ligand>
        <name>GTP</name>
        <dbReference type="ChEBI" id="CHEBI:37565"/>
    </ligand>
</feature>
<feature type="binding site" evidence="19">
    <location>
        <begin position="35"/>
        <end position="42"/>
    </location>
    <ligand>
        <name>GTP</name>
        <dbReference type="ChEBI" id="CHEBI:37565"/>
    </ligand>
</feature>